<dbReference type="OrthoDB" id="1562946at2759"/>
<dbReference type="Gene3D" id="1.10.506.10">
    <property type="entry name" value="GTPase Activation - p120gap, domain 1"/>
    <property type="match status" value="1"/>
</dbReference>
<dbReference type="InterPro" id="IPR039360">
    <property type="entry name" value="Ras_GTPase"/>
</dbReference>
<evidence type="ECO:0000313" key="3">
    <source>
        <dbReference type="EMBL" id="KNC83587.1"/>
    </source>
</evidence>
<sequence length="200" mass="22293">MGPKLFGLADQFPDEKVARSLTLIAKTLQSLASLVQFGEKEQYMRALNFYIVDNMKRMQAFLDSISVNTIPDDLEEMEMNLDPGRELSRLHRNLQLCNSECQDMLSKTEDMDADALNRVKAVCSAVDRMTALHIKYKLASQLRFRSQFAQLETTSENSEGEALVYSATMEPSIPVGEGDLSIAIAIGSIVYGPNLSPVYT</sequence>
<dbReference type="Proteomes" id="UP000054560">
    <property type="component" value="Unassembled WGS sequence"/>
</dbReference>
<dbReference type="SUPFAM" id="SSF48350">
    <property type="entry name" value="GTPase activation domain, GAP"/>
    <property type="match status" value="1"/>
</dbReference>
<dbReference type="STRING" id="667725.A0A0L0G3B1"/>
<dbReference type="GeneID" id="25904675"/>
<dbReference type="PANTHER" id="PTHR10194">
    <property type="entry name" value="RAS GTPASE-ACTIVATING PROTEINS"/>
    <property type="match status" value="1"/>
</dbReference>
<gene>
    <name evidence="3" type="ORF">SARC_04171</name>
</gene>
<protein>
    <recommendedName>
        <fullName evidence="2">Ras-GAP domain-containing protein</fullName>
    </recommendedName>
</protein>
<dbReference type="PANTHER" id="PTHR10194:SF60">
    <property type="entry name" value="RAS GTPASE-ACTIVATING PROTEIN RASKOL"/>
    <property type="match status" value="1"/>
</dbReference>
<dbReference type="InterPro" id="IPR008936">
    <property type="entry name" value="Rho_GTPase_activation_prot"/>
</dbReference>
<dbReference type="GO" id="GO:0005096">
    <property type="term" value="F:GTPase activator activity"/>
    <property type="evidence" value="ECO:0007669"/>
    <property type="project" value="UniProtKB-KW"/>
</dbReference>
<evidence type="ECO:0000259" key="2">
    <source>
        <dbReference type="PROSITE" id="PS50018"/>
    </source>
</evidence>
<reference evidence="3 4" key="1">
    <citation type="submission" date="2011-02" db="EMBL/GenBank/DDBJ databases">
        <title>The Genome Sequence of Sphaeroforma arctica JP610.</title>
        <authorList>
            <consortium name="The Broad Institute Genome Sequencing Platform"/>
            <person name="Russ C."/>
            <person name="Cuomo C."/>
            <person name="Young S.K."/>
            <person name="Zeng Q."/>
            <person name="Gargeya S."/>
            <person name="Alvarado L."/>
            <person name="Berlin A."/>
            <person name="Chapman S.B."/>
            <person name="Chen Z."/>
            <person name="Freedman E."/>
            <person name="Gellesch M."/>
            <person name="Goldberg J."/>
            <person name="Griggs A."/>
            <person name="Gujja S."/>
            <person name="Heilman E."/>
            <person name="Heiman D."/>
            <person name="Howarth C."/>
            <person name="Mehta T."/>
            <person name="Neiman D."/>
            <person name="Pearson M."/>
            <person name="Roberts A."/>
            <person name="Saif S."/>
            <person name="Shea T."/>
            <person name="Shenoy N."/>
            <person name="Sisk P."/>
            <person name="Stolte C."/>
            <person name="Sykes S."/>
            <person name="White J."/>
            <person name="Yandava C."/>
            <person name="Burger G."/>
            <person name="Gray M.W."/>
            <person name="Holland P.W.H."/>
            <person name="King N."/>
            <person name="Lang F.B.F."/>
            <person name="Roger A.J."/>
            <person name="Ruiz-Trillo I."/>
            <person name="Haas B."/>
            <person name="Nusbaum C."/>
            <person name="Birren B."/>
        </authorList>
    </citation>
    <scope>NUCLEOTIDE SEQUENCE [LARGE SCALE GENOMIC DNA]</scope>
    <source>
        <strain evidence="3 4">JP610</strain>
    </source>
</reference>
<evidence type="ECO:0000313" key="4">
    <source>
        <dbReference type="Proteomes" id="UP000054560"/>
    </source>
</evidence>
<evidence type="ECO:0000256" key="1">
    <source>
        <dbReference type="ARBA" id="ARBA00022468"/>
    </source>
</evidence>
<keyword evidence="1" id="KW-0343">GTPase activation</keyword>
<dbReference type="EMBL" id="KQ241822">
    <property type="protein sequence ID" value="KNC83587.1"/>
    <property type="molecule type" value="Genomic_DNA"/>
</dbReference>
<name>A0A0L0G3B1_9EUKA</name>
<proteinExistence type="predicted"/>
<accession>A0A0L0G3B1</accession>
<feature type="domain" description="Ras-GAP" evidence="2">
    <location>
        <begin position="1"/>
        <end position="33"/>
    </location>
</feature>
<dbReference type="AlphaFoldDB" id="A0A0L0G3B1"/>
<dbReference type="InterPro" id="IPR001936">
    <property type="entry name" value="RasGAP_dom"/>
</dbReference>
<dbReference type="RefSeq" id="XP_014157489.1">
    <property type="nucleotide sequence ID" value="XM_014302014.1"/>
</dbReference>
<dbReference type="eggNOG" id="KOG3508">
    <property type="taxonomic scope" value="Eukaryota"/>
</dbReference>
<keyword evidence="4" id="KW-1185">Reference proteome</keyword>
<dbReference type="PROSITE" id="PS50018">
    <property type="entry name" value="RAS_GTPASE_ACTIV_2"/>
    <property type="match status" value="1"/>
</dbReference>
<organism evidence="3 4">
    <name type="scientific">Sphaeroforma arctica JP610</name>
    <dbReference type="NCBI Taxonomy" id="667725"/>
    <lineage>
        <taxon>Eukaryota</taxon>
        <taxon>Ichthyosporea</taxon>
        <taxon>Ichthyophonida</taxon>
        <taxon>Sphaeroforma</taxon>
    </lineage>
</organism>